<evidence type="ECO:0000259" key="1">
    <source>
        <dbReference type="Pfam" id="PF00535"/>
    </source>
</evidence>
<dbReference type="CDD" id="cd04196">
    <property type="entry name" value="GT_2_like_d"/>
    <property type="match status" value="1"/>
</dbReference>
<dbReference type="Gene3D" id="3.90.550.10">
    <property type="entry name" value="Spore Coat Polysaccharide Biosynthesis Protein SpsA, Chain A"/>
    <property type="match status" value="1"/>
</dbReference>
<comment type="caution">
    <text evidence="2">The sequence shown here is derived from an EMBL/GenBank/DDBJ whole genome shotgun (WGS) entry which is preliminary data.</text>
</comment>
<proteinExistence type="predicted"/>
<reference evidence="3" key="1">
    <citation type="journal article" date="2019" name="Int. J. Syst. Evol. Microbiol.">
        <title>The Global Catalogue of Microorganisms (GCM) 10K type strain sequencing project: providing services to taxonomists for standard genome sequencing and annotation.</title>
        <authorList>
            <consortium name="The Broad Institute Genomics Platform"/>
            <consortium name="The Broad Institute Genome Sequencing Center for Infectious Disease"/>
            <person name="Wu L."/>
            <person name="Ma J."/>
        </authorList>
    </citation>
    <scope>NUCLEOTIDE SEQUENCE [LARGE SCALE GENOMIC DNA]</scope>
    <source>
        <strain evidence="3">CCM 2050</strain>
    </source>
</reference>
<dbReference type="EMBL" id="JBHSTZ010000008">
    <property type="protein sequence ID" value="MFC6380478.1"/>
    <property type="molecule type" value="Genomic_DNA"/>
</dbReference>
<dbReference type="RefSeq" id="WP_201563559.1">
    <property type="nucleotide sequence ID" value="NZ_CAJGZK010000015.1"/>
</dbReference>
<accession>A0ABW1W755</accession>
<evidence type="ECO:0000313" key="3">
    <source>
        <dbReference type="Proteomes" id="UP001596264"/>
    </source>
</evidence>
<dbReference type="PANTHER" id="PTHR22916">
    <property type="entry name" value="GLYCOSYLTRANSFERASE"/>
    <property type="match status" value="1"/>
</dbReference>
<dbReference type="Proteomes" id="UP001596264">
    <property type="component" value="Unassembled WGS sequence"/>
</dbReference>
<evidence type="ECO:0000313" key="2">
    <source>
        <dbReference type="EMBL" id="MFC6380478.1"/>
    </source>
</evidence>
<organism evidence="2 3">
    <name type="scientific">Psychrobacter glacincola</name>
    <dbReference type="NCBI Taxonomy" id="56810"/>
    <lineage>
        <taxon>Bacteria</taxon>
        <taxon>Pseudomonadati</taxon>
        <taxon>Pseudomonadota</taxon>
        <taxon>Gammaproteobacteria</taxon>
        <taxon>Moraxellales</taxon>
        <taxon>Moraxellaceae</taxon>
        <taxon>Psychrobacter</taxon>
    </lineage>
</organism>
<protein>
    <submittedName>
        <fullName evidence="2">Glycosyltransferase family 2 protein</fullName>
    </submittedName>
</protein>
<name>A0ABW1W755_9GAMM</name>
<sequence>MTSHNIDILLATYNGEKYISQQIYSLLAQTHKNWNLYVADDGSTDNTIDIIKSIMSNDDRLHIIDFKKPVKSAAKNFWRLLPYSKADFAIFCDQDDVWLDCKLELLLKKSEKWINKDLPNIVFCDAYIYSQKESKIVSDTLYPYLYLSFKDFIFHNGGYQGSSTLFNKVLKEKLLNYTPDFYIHDEIVALTAHAFGEVLFLYKPLMLYRIHENNIIGVRENTLLSKLNIILNNKSYIVLPESKNSKVSFYNFHRDNFSKSSDVVFSDYFKFIESNIFIRLWIILNSKMTKFRFYLLLKTSMVKVYPIDRLL</sequence>
<dbReference type="Pfam" id="PF00535">
    <property type="entry name" value="Glycos_transf_2"/>
    <property type="match status" value="1"/>
</dbReference>
<feature type="domain" description="Glycosyltransferase 2-like" evidence="1">
    <location>
        <begin position="8"/>
        <end position="141"/>
    </location>
</feature>
<keyword evidence="3" id="KW-1185">Reference proteome</keyword>
<gene>
    <name evidence="2" type="ORF">ACFP58_03170</name>
</gene>
<dbReference type="InterPro" id="IPR001173">
    <property type="entry name" value="Glyco_trans_2-like"/>
</dbReference>
<dbReference type="PANTHER" id="PTHR22916:SF3">
    <property type="entry name" value="UDP-GLCNAC:BETAGAL BETA-1,3-N-ACETYLGLUCOSAMINYLTRANSFERASE-LIKE PROTEIN 1"/>
    <property type="match status" value="1"/>
</dbReference>
<dbReference type="InterPro" id="IPR029044">
    <property type="entry name" value="Nucleotide-diphossugar_trans"/>
</dbReference>
<dbReference type="SUPFAM" id="SSF53448">
    <property type="entry name" value="Nucleotide-diphospho-sugar transferases"/>
    <property type="match status" value="1"/>
</dbReference>